<dbReference type="AlphaFoldDB" id="A0AAN8TS81"/>
<accession>A0AAN8TS81</accession>
<protein>
    <submittedName>
        <fullName evidence="1">Uncharacterized protein</fullName>
    </submittedName>
</protein>
<evidence type="ECO:0000313" key="2">
    <source>
        <dbReference type="Proteomes" id="UP001371456"/>
    </source>
</evidence>
<keyword evidence="2" id="KW-1185">Reference proteome</keyword>
<evidence type="ECO:0000313" key="1">
    <source>
        <dbReference type="EMBL" id="KAK6793668.1"/>
    </source>
</evidence>
<dbReference type="Proteomes" id="UP001371456">
    <property type="component" value="Unassembled WGS sequence"/>
</dbReference>
<comment type="caution">
    <text evidence="1">The sequence shown here is derived from an EMBL/GenBank/DDBJ whole genome shotgun (WGS) entry which is preliminary data.</text>
</comment>
<gene>
    <name evidence="1" type="ORF">RDI58_007121</name>
</gene>
<name>A0AAN8TS81_SOLBU</name>
<dbReference type="EMBL" id="JBANQN010000003">
    <property type="protein sequence ID" value="KAK6793668.1"/>
    <property type="molecule type" value="Genomic_DNA"/>
</dbReference>
<reference evidence="1 2" key="1">
    <citation type="submission" date="2024-02" db="EMBL/GenBank/DDBJ databases">
        <title>de novo genome assembly of Solanum bulbocastanum strain 11H21.</title>
        <authorList>
            <person name="Hosaka A.J."/>
        </authorList>
    </citation>
    <scope>NUCLEOTIDE SEQUENCE [LARGE SCALE GENOMIC DNA]</scope>
    <source>
        <tissue evidence="1">Young leaves</tissue>
    </source>
</reference>
<organism evidence="1 2">
    <name type="scientific">Solanum bulbocastanum</name>
    <name type="common">Wild potato</name>
    <dbReference type="NCBI Taxonomy" id="147425"/>
    <lineage>
        <taxon>Eukaryota</taxon>
        <taxon>Viridiplantae</taxon>
        <taxon>Streptophyta</taxon>
        <taxon>Embryophyta</taxon>
        <taxon>Tracheophyta</taxon>
        <taxon>Spermatophyta</taxon>
        <taxon>Magnoliopsida</taxon>
        <taxon>eudicotyledons</taxon>
        <taxon>Gunneridae</taxon>
        <taxon>Pentapetalae</taxon>
        <taxon>asterids</taxon>
        <taxon>lamiids</taxon>
        <taxon>Solanales</taxon>
        <taxon>Solanaceae</taxon>
        <taxon>Solanoideae</taxon>
        <taxon>Solaneae</taxon>
        <taxon>Solanum</taxon>
    </lineage>
</organism>
<proteinExistence type="predicted"/>
<sequence length="28" mass="3333">MYAEQQVNAFEIVVDLEIVVDIKMEYRS</sequence>